<comment type="caution">
    <text evidence="1">The sequence shown here is derived from an EMBL/GenBank/DDBJ whole genome shotgun (WGS) entry which is preliminary data.</text>
</comment>
<keyword evidence="2" id="KW-1185">Reference proteome</keyword>
<organism evidence="1 2">
    <name type="scientific">Brachyspira aalborgi</name>
    <dbReference type="NCBI Taxonomy" id="29522"/>
    <lineage>
        <taxon>Bacteria</taxon>
        <taxon>Pseudomonadati</taxon>
        <taxon>Spirochaetota</taxon>
        <taxon>Spirochaetia</taxon>
        <taxon>Brachyspirales</taxon>
        <taxon>Brachyspiraceae</taxon>
        <taxon>Brachyspira</taxon>
    </lineage>
</organism>
<dbReference type="RefSeq" id="WP_147748710.1">
    <property type="nucleotide sequence ID" value="NZ_SAXZ01000014.1"/>
</dbReference>
<evidence type="ECO:0000313" key="1">
    <source>
        <dbReference type="EMBL" id="TXJ31195.1"/>
    </source>
</evidence>
<sequence>MTLKEFKKELEKYEEHWALYCFENNIKNIFFLEDDKDEEDGAILKKAVVLEYNHFYKEKTINIKEFLEITKDKSDNYDVLGYNDLLDNLCKPNVLKVICDTNLDFTGDKIR</sequence>
<proteinExistence type="predicted"/>
<name>A0ABY3K7J0_9SPIR</name>
<protein>
    <submittedName>
        <fullName evidence="1">Uncharacterized protein</fullName>
    </submittedName>
</protein>
<gene>
    <name evidence="1" type="ORF">EPJ71_10700</name>
</gene>
<accession>A0ABY3K7J0</accession>
<reference evidence="1 2" key="1">
    <citation type="journal article" date="1992" name="Lakartidningen">
        <title>[Penicillin V and not amoxicillin is the first choice preparation in acute otitis].</title>
        <authorList>
            <person name="Kamme C."/>
            <person name="Lundgren K."/>
            <person name="Prellner K."/>
        </authorList>
    </citation>
    <scope>NUCLEOTIDE SEQUENCE [LARGE SCALE GENOMIC DNA]</scope>
    <source>
        <strain evidence="1 2">PC5099IV</strain>
    </source>
</reference>
<dbReference type="Proteomes" id="UP000322659">
    <property type="component" value="Unassembled WGS sequence"/>
</dbReference>
<dbReference type="EMBL" id="SAXZ01000014">
    <property type="protein sequence ID" value="TXJ31195.1"/>
    <property type="molecule type" value="Genomic_DNA"/>
</dbReference>
<evidence type="ECO:0000313" key="2">
    <source>
        <dbReference type="Proteomes" id="UP000322659"/>
    </source>
</evidence>